<evidence type="ECO:0000313" key="2">
    <source>
        <dbReference type="Proteomes" id="UP001163828"/>
    </source>
</evidence>
<dbReference type="Proteomes" id="UP001163828">
    <property type="component" value="Unassembled WGS sequence"/>
</dbReference>
<evidence type="ECO:0000313" key="1">
    <source>
        <dbReference type="EMBL" id="KAJ3999082.1"/>
    </source>
</evidence>
<protein>
    <submittedName>
        <fullName evidence="1">Uncharacterized protein</fullName>
    </submittedName>
</protein>
<dbReference type="EMBL" id="MU790545">
    <property type="protein sequence ID" value="KAJ3999082.1"/>
    <property type="molecule type" value="Genomic_DNA"/>
</dbReference>
<gene>
    <name evidence="1" type="ORF">F5050DRAFT_1709987</name>
</gene>
<proteinExistence type="predicted"/>
<organism evidence="1 2">
    <name type="scientific">Lentinula boryana</name>
    <dbReference type="NCBI Taxonomy" id="40481"/>
    <lineage>
        <taxon>Eukaryota</taxon>
        <taxon>Fungi</taxon>
        <taxon>Dikarya</taxon>
        <taxon>Basidiomycota</taxon>
        <taxon>Agaricomycotina</taxon>
        <taxon>Agaricomycetes</taxon>
        <taxon>Agaricomycetidae</taxon>
        <taxon>Agaricales</taxon>
        <taxon>Marasmiineae</taxon>
        <taxon>Omphalotaceae</taxon>
        <taxon>Lentinula</taxon>
    </lineage>
</organism>
<reference evidence="1" key="1">
    <citation type="submission" date="2022-08" db="EMBL/GenBank/DDBJ databases">
        <authorList>
            <consortium name="DOE Joint Genome Institute"/>
            <person name="Min B."/>
            <person name="Riley R."/>
            <person name="Sierra-Patev S."/>
            <person name="Naranjo-Ortiz M."/>
            <person name="Looney B."/>
            <person name="Konkel Z."/>
            <person name="Slot J.C."/>
            <person name="Sakamoto Y."/>
            <person name="Steenwyk J.L."/>
            <person name="Rokas A."/>
            <person name="Carro J."/>
            <person name="Camarero S."/>
            <person name="Ferreira P."/>
            <person name="Molpeceres G."/>
            <person name="Ruiz-Duenas F.J."/>
            <person name="Serrano A."/>
            <person name="Henrissat B."/>
            <person name="Drula E."/>
            <person name="Hughes K.W."/>
            <person name="Mata J.L."/>
            <person name="Ishikawa N.K."/>
            <person name="Vargas-Isla R."/>
            <person name="Ushijima S."/>
            <person name="Smith C.A."/>
            <person name="Ahrendt S."/>
            <person name="Andreopoulos W."/>
            <person name="He G."/>
            <person name="Labutti K."/>
            <person name="Lipzen A."/>
            <person name="Ng V."/>
            <person name="Sandor L."/>
            <person name="Barry K."/>
            <person name="Martinez A.T."/>
            <person name="Xiao Y."/>
            <person name="Gibbons J.G."/>
            <person name="Terashima K."/>
            <person name="Hibbett D.S."/>
            <person name="Grigoriev I.V."/>
        </authorList>
    </citation>
    <scope>NUCLEOTIDE SEQUENCE</scope>
    <source>
        <strain evidence="1">TFB10827</strain>
    </source>
</reference>
<accession>A0ABQ8QKB5</accession>
<comment type="caution">
    <text evidence="1">The sequence shown here is derived from an EMBL/GenBank/DDBJ whole genome shotgun (WGS) entry which is preliminary data.</text>
</comment>
<keyword evidence="2" id="KW-1185">Reference proteome</keyword>
<name>A0ABQ8QKB5_9AGAR</name>
<sequence length="332" mass="37441">MYLGSLSLTDTGKRKRRSDTSYIHRKCFWYCSPQIRVELLARFKVANLNKGDEVRVMMWRWSSQDYPKDDSGDQSLLTRLAQIIALTAYKRQAPNEADADPEGAPDSTDGHNFCKSEGFLLSWKLLVKFNDPSEMMARDDIRRCTFAAWLLHVTRIFHIAKSSGESMAPFLVYTAGLSLPSSPFDVLREMRSSRAIHLVIAQRRNDPLAPLAYMGSCNLVQSLIEVIYEYGVEKIEENTESDAAEIDALKDIESSLIPDQWNKADSDDFSAQVEIITTILTTGQVIERPNASVGPCSNPTQMMVVQLDVQIRNVIENIEPFQTVPPPVECLL</sequence>